<keyword evidence="8" id="KW-0418">Kinase</keyword>
<comment type="subcellular location">
    <subcellularLocation>
        <location evidence="1">Cell membrane</location>
        <topology evidence="1">Single-pass membrane protein</topology>
    </subcellularLocation>
</comment>
<feature type="domain" description="WIF" evidence="17">
    <location>
        <begin position="30"/>
        <end position="158"/>
    </location>
</feature>
<keyword evidence="7" id="KW-0547">Nucleotide-binding</keyword>
<dbReference type="InterPro" id="IPR003306">
    <property type="entry name" value="WIF"/>
</dbReference>
<name>A0A8K0CJD5_IGNLU</name>
<dbReference type="GO" id="GO:0043235">
    <property type="term" value="C:receptor complex"/>
    <property type="evidence" value="ECO:0007669"/>
    <property type="project" value="TreeGrafter"/>
</dbReference>
<dbReference type="SMART" id="SM00469">
    <property type="entry name" value="WIF"/>
    <property type="match status" value="1"/>
</dbReference>
<dbReference type="Pfam" id="PF02019">
    <property type="entry name" value="WIF"/>
    <property type="match status" value="1"/>
</dbReference>
<keyword evidence="14" id="KW-0325">Glycoprotein</keyword>
<evidence type="ECO:0000256" key="11">
    <source>
        <dbReference type="ARBA" id="ARBA00023136"/>
    </source>
</evidence>
<evidence type="ECO:0000256" key="2">
    <source>
        <dbReference type="ARBA" id="ARBA00011902"/>
    </source>
</evidence>
<evidence type="ECO:0000256" key="8">
    <source>
        <dbReference type="ARBA" id="ARBA00022777"/>
    </source>
</evidence>
<evidence type="ECO:0000256" key="13">
    <source>
        <dbReference type="ARBA" id="ARBA00023170"/>
    </source>
</evidence>
<dbReference type="InterPro" id="IPR011009">
    <property type="entry name" value="Kinase-like_dom_sf"/>
</dbReference>
<keyword evidence="5 15" id="KW-0812">Transmembrane</keyword>
<keyword evidence="9" id="KW-0067">ATP-binding</keyword>
<evidence type="ECO:0000256" key="15">
    <source>
        <dbReference type="SAM" id="Phobius"/>
    </source>
</evidence>
<dbReference type="Gene3D" id="3.30.200.20">
    <property type="entry name" value="Phosphorylase Kinase, domain 1"/>
    <property type="match status" value="1"/>
</dbReference>
<dbReference type="FunFam" id="1.10.510.10:FF:000165">
    <property type="entry name" value="Tyrosine-protein kinase RYK"/>
    <property type="match status" value="1"/>
</dbReference>
<evidence type="ECO:0000313" key="18">
    <source>
        <dbReference type="EMBL" id="KAF2884995.1"/>
    </source>
</evidence>
<dbReference type="PANTHER" id="PTHR24416:SF349">
    <property type="entry name" value="TYROSINE-PROTEIN KINASE RYK"/>
    <property type="match status" value="1"/>
</dbReference>
<evidence type="ECO:0000256" key="10">
    <source>
        <dbReference type="ARBA" id="ARBA00022989"/>
    </source>
</evidence>
<dbReference type="AlphaFoldDB" id="A0A8K0CJD5"/>
<dbReference type="SUPFAM" id="SSF56112">
    <property type="entry name" value="Protein kinase-like (PK-like)"/>
    <property type="match status" value="1"/>
</dbReference>
<dbReference type="PROSITE" id="PS00109">
    <property type="entry name" value="PROTEIN_KINASE_TYR"/>
    <property type="match status" value="1"/>
</dbReference>
<protein>
    <recommendedName>
        <fullName evidence="2">receptor protein-tyrosine kinase</fullName>
        <ecNumber evidence="2">2.7.10.1</ecNumber>
    </recommendedName>
</protein>
<evidence type="ECO:0000256" key="14">
    <source>
        <dbReference type="ARBA" id="ARBA00023180"/>
    </source>
</evidence>
<keyword evidence="13" id="KW-0675">Receptor</keyword>
<dbReference type="GO" id="GO:0004714">
    <property type="term" value="F:transmembrane receptor protein tyrosine kinase activity"/>
    <property type="evidence" value="ECO:0007669"/>
    <property type="project" value="UniProtKB-EC"/>
</dbReference>
<feature type="domain" description="Protein kinase" evidence="16">
    <location>
        <begin position="276"/>
        <end position="544"/>
    </location>
</feature>
<dbReference type="Gene3D" id="1.10.510.10">
    <property type="entry name" value="Transferase(Phosphotransferase) domain 1"/>
    <property type="match status" value="1"/>
</dbReference>
<feature type="transmembrane region" description="Helical" evidence="15">
    <location>
        <begin position="12"/>
        <end position="32"/>
    </location>
</feature>
<evidence type="ECO:0000259" key="17">
    <source>
        <dbReference type="PROSITE" id="PS50814"/>
    </source>
</evidence>
<dbReference type="InterPro" id="IPR000719">
    <property type="entry name" value="Prot_kinase_dom"/>
</dbReference>
<evidence type="ECO:0000256" key="12">
    <source>
        <dbReference type="ARBA" id="ARBA00023137"/>
    </source>
</evidence>
<dbReference type="Pfam" id="PF07714">
    <property type="entry name" value="PK_Tyr_Ser-Thr"/>
    <property type="match status" value="1"/>
</dbReference>
<dbReference type="PANTHER" id="PTHR24416">
    <property type="entry name" value="TYROSINE-PROTEIN KINASE RECEPTOR"/>
    <property type="match status" value="1"/>
</dbReference>
<keyword evidence="3" id="KW-0597">Phosphoprotein</keyword>
<evidence type="ECO:0000256" key="4">
    <source>
        <dbReference type="ARBA" id="ARBA00022679"/>
    </source>
</evidence>
<evidence type="ECO:0000256" key="9">
    <source>
        <dbReference type="ARBA" id="ARBA00022840"/>
    </source>
</evidence>
<accession>A0A8K0CJD5</accession>
<dbReference type="OrthoDB" id="535945at2759"/>
<organism evidence="18 19">
    <name type="scientific">Ignelater luminosus</name>
    <name type="common">Cucubano</name>
    <name type="synonym">Pyrophorus luminosus</name>
    <dbReference type="NCBI Taxonomy" id="2038154"/>
    <lineage>
        <taxon>Eukaryota</taxon>
        <taxon>Metazoa</taxon>
        <taxon>Ecdysozoa</taxon>
        <taxon>Arthropoda</taxon>
        <taxon>Hexapoda</taxon>
        <taxon>Insecta</taxon>
        <taxon>Pterygota</taxon>
        <taxon>Neoptera</taxon>
        <taxon>Endopterygota</taxon>
        <taxon>Coleoptera</taxon>
        <taxon>Polyphaga</taxon>
        <taxon>Elateriformia</taxon>
        <taxon>Elateroidea</taxon>
        <taxon>Elateridae</taxon>
        <taxon>Agrypninae</taxon>
        <taxon>Pyrophorini</taxon>
        <taxon>Ignelater</taxon>
    </lineage>
</organism>
<feature type="transmembrane region" description="Helical" evidence="15">
    <location>
        <begin position="182"/>
        <end position="206"/>
    </location>
</feature>
<dbReference type="PROSITE" id="PS50011">
    <property type="entry name" value="PROTEIN_KINASE_DOM"/>
    <property type="match status" value="1"/>
</dbReference>
<dbReference type="InterPro" id="IPR008266">
    <property type="entry name" value="Tyr_kinase_AS"/>
</dbReference>
<dbReference type="EMBL" id="VTPC01090043">
    <property type="protein sequence ID" value="KAF2884995.1"/>
    <property type="molecule type" value="Genomic_DNA"/>
</dbReference>
<dbReference type="GO" id="GO:0007169">
    <property type="term" value="P:cell surface receptor protein tyrosine kinase signaling pathway"/>
    <property type="evidence" value="ECO:0007669"/>
    <property type="project" value="TreeGrafter"/>
</dbReference>
<dbReference type="EC" id="2.7.10.1" evidence="2"/>
<dbReference type="CDD" id="cd05043">
    <property type="entry name" value="PTK_Ryk"/>
    <property type="match status" value="1"/>
</dbReference>
<dbReference type="GO" id="GO:0010976">
    <property type="term" value="P:positive regulation of neuron projection development"/>
    <property type="evidence" value="ECO:0007669"/>
    <property type="project" value="TreeGrafter"/>
</dbReference>
<dbReference type="GO" id="GO:0007409">
    <property type="term" value="P:axonogenesis"/>
    <property type="evidence" value="ECO:0007669"/>
    <property type="project" value="TreeGrafter"/>
</dbReference>
<dbReference type="InterPro" id="IPR038677">
    <property type="entry name" value="WIF_sf"/>
</dbReference>
<proteinExistence type="predicted"/>
<evidence type="ECO:0000256" key="7">
    <source>
        <dbReference type="ARBA" id="ARBA00022741"/>
    </source>
</evidence>
<evidence type="ECO:0000256" key="6">
    <source>
        <dbReference type="ARBA" id="ARBA00022729"/>
    </source>
</evidence>
<dbReference type="Proteomes" id="UP000801492">
    <property type="component" value="Unassembled WGS sequence"/>
</dbReference>
<keyword evidence="6" id="KW-0732">Signal</keyword>
<evidence type="ECO:0000256" key="5">
    <source>
        <dbReference type="ARBA" id="ARBA00022692"/>
    </source>
</evidence>
<evidence type="ECO:0000256" key="1">
    <source>
        <dbReference type="ARBA" id="ARBA00004162"/>
    </source>
</evidence>
<keyword evidence="12" id="KW-0829">Tyrosine-protein kinase</keyword>
<keyword evidence="11 15" id="KW-0472">Membrane</keyword>
<dbReference type="InterPro" id="IPR050122">
    <property type="entry name" value="RTK"/>
</dbReference>
<evidence type="ECO:0000256" key="3">
    <source>
        <dbReference type="ARBA" id="ARBA00022553"/>
    </source>
</evidence>
<dbReference type="InterPro" id="IPR001245">
    <property type="entry name" value="Ser-Thr/Tyr_kinase_cat_dom"/>
</dbReference>
<keyword evidence="19" id="KW-1185">Reference proteome</keyword>
<comment type="caution">
    <text evidence="18">The sequence shown here is derived from an EMBL/GenBank/DDBJ whole genome shotgun (WGS) entry which is preliminary data.</text>
</comment>
<sequence>MQTFLLTPVKTVTALFLLTIIHFCNGILNIYLNTQEVQKLLGLEAELFYVRQGIVNDYALNFVVPIPSKINSLHFTWESLASKPLPYIIQIDTNDDEALEEPKLNITSSGLIPTYTQVFSLSLQCTGIVSAEVDVTISINITVNPDVTALKLKRKKICTKIESAINSQAVDAVPIRTSSARIFYYAVVCAFVLATTSIMCVAGLYVRRNKQRRTIDETTANQSYSAFLPTAIRNPTTSSSYSSFRRMPSYSLIEDRPSPKGLQERIAELTIQRCRVCLRNVVLEGTFSRVYQGTYSSEGGTEEEVLVKTVTDHASQVQISLLLQEGMSMYALNHPNILSILGVSFEDNSAPFLLYPLHNYSNLKVFLQRCKICSEGVAHTLTTQEVVDMALQVIEAMHYIHKKHILHKDLAARNCVVDNKLKIKIADNALSRDLFPSDYHCLGDNENRPIKWLALESLINKTFSTRSEVWSFGVLLWELTTLAQQPYVEIDPFEMAAYLKDGYRLVQPINCPDELFAVMAYCWAMNPEDRPTFLQLQVCLKEFYMQLTRYV</sequence>
<keyword evidence="4" id="KW-0808">Transferase</keyword>
<evidence type="ECO:0000313" key="19">
    <source>
        <dbReference type="Proteomes" id="UP000801492"/>
    </source>
</evidence>
<dbReference type="PRINTS" id="PR00109">
    <property type="entry name" value="TYRKINASE"/>
</dbReference>
<dbReference type="GO" id="GO:0051897">
    <property type="term" value="P:positive regulation of phosphatidylinositol 3-kinase/protein kinase B signal transduction"/>
    <property type="evidence" value="ECO:0007669"/>
    <property type="project" value="TreeGrafter"/>
</dbReference>
<dbReference type="FunFam" id="3.30.200.20:FF:000502">
    <property type="entry name" value="Tyrosine-protein kinase Drl"/>
    <property type="match status" value="1"/>
</dbReference>
<dbReference type="GO" id="GO:0005886">
    <property type="term" value="C:plasma membrane"/>
    <property type="evidence" value="ECO:0007669"/>
    <property type="project" value="UniProtKB-SubCell"/>
</dbReference>
<dbReference type="Gene3D" id="2.60.40.2170">
    <property type="entry name" value="Wnt, WIF domain"/>
    <property type="match status" value="1"/>
</dbReference>
<keyword evidence="10 15" id="KW-1133">Transmembrane helix</keyword>
<dbReference type="GO" id="GO:0005524">
    <property type="term" value="F:ATP binding"/>
    <property type="evidence" value="ECO:0007669"/>
    <property type="project" value="UniProtKB-KW"/>
</dbReference>
<gene>
    <name evidence="18" type="ORF">ILUMI_21169</name>
</gene>
<dbReference type="PROSITE" id="PS50814">
    <property type="entry name" value="WIF"/>
    <property type="match status" value="1"/>
</dbReference>
<reference evidence="18" key="1">
    <citation type="submission" date="2019-08" db="EMBL/GenBank/DDBJ databases">
        <title>The genome of the North American firefly Photinus pyralis.</title>
        <authorList>
            <consortium name="Photinus pyralis genome working group"/>
            <person name="Fallon T.R."/>
            <person name="Sander Lower S.E."/>
            <person name="Weng J.-K."/>
        </authorList>
    </citation>
    <scope>NUCLEOTIDE SEQUENCE</scope>
    <source>
        <strain evidence="18">TRF0915ILg1</strain>
        <tissue evidence="18">Whole body</tissue>
    </source>
</reference>
<evidence type="ECO:0000259" key="16">
    <source>
        <dbReference type="PROSITE" id="PS50011"/>
    </source>
</evidence>